<dbReference type="Gene3D" id="3.90.550.10">
    <property type="entry name" value="Spore Coat Polysaccharide Biosynthesis Protein SpsA, Chain A"/>
    <property type="match status" value="1"/>
</dbReference>
<evidence type="ECO:0000256" key="10">
    <source>
        <dbReference type="SAM" id="MobiDB-lite"/>
    </source>
</evidence>
<evidence type="ECO:0000256" key="9">
    <source>
        <dbReference type="ARBA" id="ARBA00046432"/>
    </source>
</evidence>
<evidence type="ECO:0000256" key="3">
    <source>
        <dbReference type="ARBA" id="ARBA00022490"/>
    </source>
</evidence>
<dbReference type="GO" id="GO:0003743">
    <property type="term" value="F:translation initiation factor activity"/>
    <property type="evidence" value="ECO:0007669"/>
    <property type="project" value="UniProtKB-KW"/>
</dbReference>
<dbReference type="InterPro" id="IPR011004">
    <property type="entry name" value="Trimer_LpxA-like_sf"/>
</dbReference>
<comment type="subunit">
    <text evidence="9">Component of the translation initiation factor 2B (eIF2B) complex which is a heterodecamer of two sets of five different subunits: alpha, beta, gamma, delta and epsilon. Subunits alpha, beta and delta comprise a regulatory subcomplex and subunits epsilon and gamma comprise a catalytic subcomplex. Within the complex, the hexameric regulatory complex resides at the center, with the two heterodimeric catalytic subcomplexes bound on opposite sides.</text>
</comment>
<keyword evidence="3" id="KW-0963">Cytoplasm</keyword>
<protein>
    <recommendedName>
        <fullName evidence="6">Translation initiation factor eIF2B subunit gamma</fullName>
    </recommendedName>
    <alternativeName>
        <fullName evidence="7">eIF2B GDP-GTP exchange factor subunit gamma</fullName>
    </alternativeName>
</protein>
<dbReference type="VEuPathDB" id="TriTrypDB:LPMP_282580"/>
<dbReference type="Pfam" id="PF25087">
    <property type="entry name" value="GMPPB_C"/>
    <property type="match status" value="1"/>
</dbReference>
<feature type="compositionally biased region" description="Gly residues" evidence="10">
    <location>
        <begin position="539"/>
        <end position="551"/>
    </location>
</feature>
<feature type="domain" description="Nucleotidyl transferase" evidence="11">
    <location>
        <begin position="14"/>
        <end position="103"/>
    </location>
</feature>
<dbReference type="GO" id="GO:0005085">
    <property type="term" value="F:guanyl-nucleotide exchange factor activity"/>
    <property type="evidence" value="ECO:0007669"/>
    <property type="project" value="TreeGrafter"/>
</dbReference>
<evidence type="ECO:0000256" key="7">
    <source>
        <dbReference type="ARBA" id="ARBA00044229"/>
    </source>
</evidence>
<dbReference type="KEGG" id="lpan:LPMP_282580"/>
<comment type="function">
    <text evidence="8">Acts as a component of the translation initiation factor 2B (eIF2B) complex, which catalyzes the exchange of GDP for GTP on the eukaryotic initiation factor 2 (eIF2) complex gamma subunit. Its guanine nucleotide exchange factor activity is repressed when bound to eIF2 complex phosphorylated on the alpha subunit, thereby limiting the amount of methionyl-initiator methionine tRNA available to the ribosome and consequently global translation is repressed.</text>
</comment>
<name>A0A088SDQ6_LEIPA</name>
<dbReference type="SUPFAM" id="SSF51161">
    <property type="entry name" value="Trimeric LpxA-like enzymes"/>
    <property type="match status" value="1"/>
</dbReference>
<dbReference type="GO" id="GO:0002183">
    <property type="term" value="P:cytoplasmic translational initiation"/>
    <property type="evidence" value="ECO:0007669"/>
    <property type="project" value="TreeGrafter"/>
</dbReference>
<accession>A0A088SDQ6</accession>
<dbReference type="eggNOG" id="ENOG502SKV3">
    <property type="taxonomic scope" value="Eukaryota"/>
</dbReference>
<feature type="domain" description="Mannose-1-phosphate guanyltransferase C-terminal" evidence="12">
    <location>
        <begin position="606"/>
        <end position="666"/>
    </location>
</feature>
<evidence type="ECO:0000259" key="12">
    <source>
        <dbReference type="Pfam" id="PF25087"/>
    </source>
</evidence>
<dbReference type="OrthoDB" id="10250549at2759"/>
<dbReference type="SUPFAM" id="SSF53448">
    <property type="entry name" value="Nucleotide-diphospho-sugar transferases"/>
    <property type="match status" value="1"/>
</dbReference>
<organism evidence="13 14">
    <name type="scientific">Leishmania panamensis</name>
    <dbReference type="NCBI Taxonomy" id="5679"/>
    <lineage>
        <taxon>Eukaryota</taxon>
        <taxon>Discoba</taxon>
        <taxon>Euglenozoa</taxon>
        <taxon>Kinetoplastea</taxon>
        <taxon>Metakinetoplastina</taxon>
        <taxon>Trypanosomatida</taxon>
        <taxon>Trypanosomatidae</taxon>
        <taxon>Leishmaniinae</taxon>
        <taxon>Leishmania</taxon>
        <taxon>Leishmania guyanensis species complex</taxon>
    </lineage>
</organism>
<dbReference type="VEuPathDB" id="TriTrypDB:LPAL13_280032300"/>
<dbReference type="PANTHER" id="PTHR45989:SF1">
    <property type="entry name" value="TRANSLATION INITIATION FACTOR EIF-2B SUBUNIT GAMMA"/>
    <property type="match status" value="1"/>
</dbReference>
<dbReference type="EMBL" id="CP009397">
    <property type="protein sequence ID" value="AIN99891.1"/>
    <property type="molecule type" value="Genomic_DNA"/>
</dbReference>
<evidence type="ECO:0000256" key="8">
    <source>
        <dbReference type="ARBA" id="ARBA00045373"/>
    </source>
</evidence>
<dbReference type="Gene3D" id="2.160.10.10">
    <property type="entry name" value="Hexapeptide repeat proteins"/>
    <property type="match status" value="1"/>
</dbReference>
<proteinExistence type="inferred from homology"/>
<dbReference type="InterPro" id="IPR051960">
    <property type="entry name" value="eIF2B_gamma"/>
</dbReference>
<dbReference type="PANTHER" id="PTHR45989">
    <property type="entry name" value="TRANSLATION INITIATION FACTOR EIF-2B SUBUNIT GAMMA"/>
    <property type="match status" value="1"/>
</dbReference>
<dbReference type="InterPro" id="IPR005835">
    <property type="entry name" value="NTP_transferase_dom"/>
</dbReference>
<dbReference type="Pfam" id="PF00483">
    <property type="entry name" value="NTP_transferase"/>
    <property type="match status" value="1"/>
</dbReference>
<dbReference type="Proteomes" id="UP000063063">
    <property type="component" value="Chromosome 28"/>
</dbReference>
<dbReference type="AlphaFoldDB" id="A0A088SDQ6"/>
<evidence type="ECO:0000256" key="2">
    <source>
        <dbReference type="ARBA" id="ARBA00007878"/>
    </source>
</evidence>
<comment type="subcellular location">
    <subcellularLocation>
        <location evidence="1">Cytoplasm</location>
        <location evidence="1">Cytosol</location>
    </subcellularLocation>
</comment>
<dbReference type="InterPro" id="IPR056729">
    <property type="entry name" value="GMPPB_C"/>
</dbReference>
<dbReference type="GeneID" id="22576703"/>
<evidence type="ECO:0000313" key="13">
    <source>
        <dbReference type="EMBL" id="AIN99891.1"/>
    </source>
</evidence>
<evidence type="ECO:0000256" key="6">
    <source>
        <dbReference type="ARBA" id="ARBA00044196"/>
    </source>
</evidence>
<keyword evidence="14" id="KW-1185">Reference proteome</keyword>
<keyword evidence="13" id="KW-0808">Transferase</keyword>
<dbReference type="RefSeq" id="XP_010700598.1">
    <property type="nucleotide sequence ID" value="XM_010702296.1"/>
</dbReference>
<evidence type="ECO:0000256" key="5">
    <source>
        <dbReference type="ARBA" id="ARBA00022917"/>
    </source>
</evidence>
<keyword evidence="5" id="KW-0648">Protein biosynthesis</keyword>
<gene>
    <name evidence="13" type="ORF">LPMP_282580</name>
</gene>
<reference evidence="13 14" key="1">
    <citation type="journal article" date="2015" name="Sci. Rep.">
        <title>The genome of Leishmania panamensis: insights into genomics of the L. (Viannia) subgenus.</title>
        <authorList>
            <person name="Llanes A."/>
            <person name="Restrepo C.M."/>
            <person name="Vecchio G.D."/>
            <person name="Anguizola F.J."/>
            <person name="Lleonart R."/>
        </authorList>
    </citation>
    <scope>NUCLEOTIDE SEQUENCE [LARGE SCALE GENOMIC DNA]</scope>
    <source>
        <strain evidence="13 14">MHOM/PA/94/PSC-1</strain>
    </source>
</reference>
<comment type="similarity">
    <text evidence="2">Belongs to the eIF-2B gamma/epsilon subunits family.</text>
</comment>
<keyword evidence="4" id="KW-0396">Initiation factor</keyword>
<sequence>MSSDTAASCLLDIVVFAGGDSLDLMPLTAVEQKTMLRICNRPLIWYSITPWIEAGFRSFFLCVNEDYATLRAYLSRAFDGVDFHYILVPSNVGDHPSTTCDAVKAYLKYKEALRLGEEDTLAQTSGGALNCEDTVINVEGSGCHFPQVASLHETQLYRGASESRNHGGCANPINRDPLKLERMNSAGLPRDALLLSCDTILVDVDVASFVERHYASLASVTAMLYRPLCKRGGGGSGGDHKVRHRHGKDGGIASVNAAEASYTHGLSCVAYEEADALASMALGATSNTPTFSCSRRLPSGALSQLQRASASLSTHSPCEARTMAADLGHVHHHRMHYLNPLEGKPEVRITMAFAARRPDMTFAADVVDAHAYLMNRWVLEFIAESAGVADMTVRKDILPLLARSQHTTVNTSERAFATPAEKLKVNVPHHWLSEGAGISAQSLNAACGLALPEVADSLRVFCSIYEEDPDKACRVYRMNTRDNYRALNDDIISAKCSQLHLEEPLLNAGGAAGSGGAGGGGTGVVNRFTLPSLLPHGGAHPGHYGGTGGAAHGDSSKPAPSAGAMALATLLPDNPITLRERVDDQQVYIVGSFIDSVPPPNVFVTRSVIGAHVTLEPGARITDSILMGNVEVGAKAVVLNSVIGTGAVVNAGCRVVGTTVGPRCVVEENASDTIIE</sequence>
<evidence type="ECO:0000313" key="14">
    <source>
        <dbReference type="Proteomes" id="UP000063063"/>
    </source>
</evidence>
<evidence type="ECO:0000259" key="11">
    <source>
        <dbReference type="Pfam" id="PF00483"/>
    </source>
</evidence>
<dbReference type="GO" id="GO:0005829">
    <property type="term" value="C:cytosol"/>
    <property type="evidence" value="ECO:0007669"/>
    <property type="project" value="UniProtKB-SubCell"/>
</dbReference>
<dbReference type="GO" id="GO:0005851">
    <property type="term" value="C:eukaryotic translation initiation factor 2B complex"/>
    <property type="evidence" value="ECO:0007669"/>
    <property type="project" value="TreeGrafter"/>
</dbReference>
<dbReference type="CDD" id="cd03356">
    <property type="entry name" value="LbH_G1P_AT_C_like"/>
    <property type="match status" value="1"/>
</dbReference>
<evidence type="ECO:0000256" key="4">
    <source>
        <dbReference type="ARBA" id="ARBA00022540"/>
    </source>
</evidence>
<feature type="region of interest" description="Disordered" evidence="10">
    <location>
        <begin position="539"/>
        <end position="560"/>
    </location>
</feature>
<evidence type="ECO:0000256" key="1">
    <source>
        <dbReference type="ARBA" id="ARBA00004514"/>
    </source>
</evidence>
<dbReference type="InterPro" id="IPR029044">
    <property type="entry name" value="Nucleotide-diphossugar_trans"/>
</dbReference>